<feature type="chain" id="PRO_5046064276" evidence="2">
    <location>
        <begin position="21"/>
        <end position="176"/>
    </location>
</feature>
<dbReference type="EMBL" id="BMGD01000002">
    <property type="protein sequence ID" value="GGB60073.1"/>
    <property type="molecule type" value="Genomic_DNA"/>
</dbReference>
<evidence type="ECO:0000313" key="4">
    <source>
        <dbReference type="Proteomes" id="UP000614261"/>
    </source>
</evidence>
<gene>
    <name evidence="3" type="ORF">GCM10010833_13630</name>
</gene>
<comment type="caution">
    <text evidence="3">The sequence shown here is derived from an EMBL/GenBank/DDBJ whole genome shotgun (WGS) entry which is preliminary data.</text>
</comment>
<feature type="region of interest" description="Disordered" evidence="1">
    <location>
        <begin position="80"/>
        <end position="111"/>
    </location>
</feature>
<keyword evidence="2" id="KW-0732">Signal</keyword>
<feature type="signal peptide" evidence="2">
    <location>
        <begin position="1"/>
        <end position="20"/>
    </location>
</feature>
<proteinExistence type="predicted"/>
<accession>A0ABQ1J8F5</accession>
<name>A0ABQ1J8F5_9SPHN</name>
<feature type="compositionally biased region" description="Basic and acidic residues" evidence="1">
    <location>
        <begin position="81"/>
        <end position="93"/>
    </location>
</feature>
<evidence type="ECO:0000313" key="3">
    <source>
        <dbReference type="EMBL" id="GGB60073.1"/>
    </source>
</evidence>
<evidence type="ECO:0000256" key="2">
    <source>
        <dbReference type="SAM" id="SignalP"/>
    </source>
</evidence>
<feature type="region of interest" description="Disordered" evidence="1">
    <location>
        <begin position="19"/>
        <end position="42"/>
    </location>
</feature>
<organism evidence="3 4">
    <name type="scientific">Blastomonas aquatica</name>
    <dbReference type="NCBI Taxonomy" id="1510276"/>
    <lineage>
        <taxon>Bacteria</taxon>
        <taxon>Pseudomonadati</taxon>
        <taxon>Pseudomonadota</taxon>
        <taxon>Alphaproteobacteria</taxon>
        <taxon>Sphingomonadales</taxon>
        <taxon>Sphingomonadaceae</taxon>
        <taxon>Blastomonas</taxon>
    </lineage>
</organism>
<protein>
    <submittedName>
        <fullName evidence="3">Uncharacterized protein</fullName>
    </submittedName>
</protein>
<feature type="compositionally biased region" description="Basic and acidic residues" evidence="1">
    <location>
        <begin position="25"/>
        <end position="42"/>
    </location>
</feature>
<keyword evidence="4" id="KW-1185">Reference proteome</keyword>
<dbReference type="Proteomes" id="UP000614261">
    <property type="component" value="Unassembled WGS sequence"/>
</dbReference>
<reference evidence="4" key="1">
    <citation type="journal article" date="2019" name="Int. J. Syst. Evol. Microbiol.">
        <title>The Global Catalogue of Microorganisms (GCM) 10K type strain sequencing project: providing services to taxonomists for standard genome sequencing and annotation.</title>
        <authorList>
            <consortium name="The Broad Institute Genomics Platform"/>
            <consortium name="The Broad Institute Genome Sequencing Center for Infectious Disease"/>
            <person name="Wu L."/>
            <person name="Ma J."/>
        </authorList>
    </citation>
    <scope>NUCLEOTIDE SEQUENCE [LARGE SCALE GENOMIC DNA]</scope>
    <source>
        <strain evidence="4">CGMCC 1.12851</strain>
    </source>
</reference>
<sequence>MLFAAALVAFSALLVPAASAQDAQDDTRLPEPEQRAPDPVDAKVKQLIRQSDEWTGKEERAKRCQPSAAGQAIVVCGETDPSAKFRVPPDTEGRLATGGPPPAPDVAGDGIFKGKATFSGCMIPPCPPPPAYMIDFSKLPEVDEEYLKRARAAEAAERLRSSTATTTGPNGSGGPQ</sequence>
<evidence type="ECO:0000256" key="1">
    <source>
        <dbReference type="SAM" id="MobiDB-lite"/>
    </source>
</evidence>
<feature type="region of interest" description="Disordered" evidence="1">
    <location>
        <begin position="153"/>
        <end position="176"/>
    </location>
</feature>